<protein>
    <recommendedName>
        <fullName evidence="1">N-acetyltransferase domain-containing protein</fullName>
    </recommendedName>
</protein>
<dbReference type="OrthoDB" id="4375873at2"/>
<proteinExistence type="predicted"/>
<dbReference type="PROSITE" id="PS51186">
    <property type="entry name" value="GNAT"/>
    <property type="match status" value="1"/>
</dbReference>
<dbReference type="KEGG" id="kbs:EPA93_07225"/>
<dbReference type="Gene3D" id="3.40.630.30">
    <property type="match status" value="1"/>
</dbReference>
<accession>A0A4P6JKV4</accession>
<dbReference type="InterPro" id="IPR000182">
    <property type="entry name" value="GNAT_dom"/>
</dbReference>
<dbReference type="Proteomes" id="UP000290365">
    <property type="component" value="Chromosome"/>
</dbReference>
<dbReference type="InterPro" id="IPR016181">
    <property type="entry name" value="Acyl_CoA_acyltransferase"/>
</dbReference>
<dbReference type="AlphaFoldDB" id="A0A4P6JKV4"/>
<sequence>MDETAIVSRIEATFMLLGYHTYVDGLVWPMDVPGVTARVSSLQSTFLNRVGLATFTEANVDEGIAQVLARYRQAGKFFGWYVGPTSQPHNLGERLVAAGLTYRGSVKGLVLRNFDQAIKSDPTIRVEQVSFAAWNAQRSMIARAFGLDRELMSILNLCYGTINKPIAFYLAYVPDLEEPVATAVSVFDGYGIVALLGAATLEAYRSRGIYTAMVAKRLEDAHVMGATTAIVQSDPETSAPILHKLGFEQVCSLDSYAPSEKVEEA</sequence>
<dbReference type="EMBL" id="CP035758">
    <property type="protein sequence ID" value="QBD75809.1"/>
    <property type="molecule type" value="Genomic_DNA"/>
</dbReference>
<evidence type="ECO:0000313" key="2">
    <source>
        <dbReference type="EMBL" id="QBD75809.1"/>
    </source>
</evidence>
<evidence type="ECO:0000259" key="1">
    <source>
        <dbReference type="PROSITE" id="PS51186"/>
    </source>
</evidence>
<dbReference type="SUPFAM" id="SSF55729">
    <property type="entry name" value="Acyl-CoA N-acyltransferases (Nat)"/>
    <property type="match status" value="1"/>
</dbReference>
<evidence type="ECO:0000313" key="3">
    <source>
        <dbReference type="Proteomes" id="UP000290365"/>
    </source>
</evidence>
<name>A0A4P6JKV4_KTERU</name>
<keyword evidence="3" id="KW-1185">Reference proteome</keyword>
<gene>
    <name evidence="2" type="ORF">EPA93_07225</name>
</gene>
<organism evidence="2 3">
    <name type="scientific">Ktedonosporobacter rubrisoli</name>
    <dbReference type="NCBI Taxonomy" id="2509675"/>
    <lineage>
        <taxon>Bacteria</taxon>
        <taxon>Bacillati</taxon>
        <taxon>Chloroflexota</taxon>
        <taxon>Ktedonobacteria</taxon>
        <taxon>Ktedonobacterales</taxon>
        <taxon>Ktedonosporobacteraceae</taxon>
        <taxon>Ktedonosporobacter</taxon>
    </lineage>
</organism>
<reference evidence="2 3" key="1">
    <citation type="submission" date="2019-01" db="EMBL/GenBank/DDBJ databases">
        <title>Ktedonosporobacter rubrisoli SCAWS-G2.</title>
        <authorList>
            <person name="Huang Y."/>
            <person name="Yan B."/>
        </authorList>
    </citation>
    <scope>NUCLEOTIDE SEQUENCE [LARGE SCALE GENOMIC DNA]</scope>
    <source>
        <strain evidence="2 3">SCAWS-G2</strain>
    </source>
</reference>
<feature type="domain" description="N-acetyltransferase" evidence="1">
    <location>
        <begin position="124"/>
        <end position="265"/>
    </location>
</feature>
<dbReference type="GO" id="GO:0016747">
    <property type="term" value="F:acyltransferase activity, transferring groups other than amino-acyl groups"/>
    <property type="evidence" value="ECO:0007669"/>
    <property type="project" value="InterPro"/>
</dbReference>
<dbReference type="RefSeq" id="WP_129886406.1">
    <property type="nucleotide sequence ID" value="NZ_CP035758.1"/>
</dbReference>